<evidence type="ECO:0000256" key="2">
    <source>
        <dbReference type="ARBA" id="ARBA00022679"/>
    </source>
</evidence>
<dbReference type="CDD" id="cd00143">
    <property type="entry name" value="PP2Cc"/>
    <property type="match status" value="1"/>
</dbReference>
<reference evidence="8" key="2">
    <citation type="journal article" date="2018" name="ISME J.">
        <title>A dynamic microbial community with high functional redundancy inhabits the cold, oxic subseafloor aquifer.</title>
        <authorList>
            <person name="Tully B.J."/>
            <person name="Wheat C.G."/>
            <person name="Glazer B.T."/>
            <person name="Huber J.A."/>
        </authorList>
    </citation>
    <scope>NUCLEOTIDE SEQUENCE</scope>
    <source>
        <strain evidence="8">NORP83</strain>
    </source>
</reference>
<keyword evidence="1" id="KW-0723">Serine/threonine-protein kinase</keyword>
<dbReference type="SMART" id="SM00331">
    <property type="entry name" value="PP2C_SIG"/>
    <property type="match status" value="1"/>
</dbReference>
<dbReference type="Pfam" id="PF13672">
    <property type="entry name" value="PP2C_2"/>
    <property type="match status" value="1"/>
</dbReference>
<dbReference type="Pfam" id="PF00069">
    <property type="entry name" value="Pkinase"/>
    <property type="match status" value="1"/>
</dbReference>
<dbReference type="SUPFAM" id="SSF81606">
    <property type="entry name" value="PP2C-like"/>
    <property type="match status" value="1"/>
</dbReference>
<dbReference type="GO" id="GO:0005524">
    <property type="term" value="F:ATP binding"/>
    <property type="evidence" value="ECO:0007669"/>
    <property type="project" value="UniProtKB-KW"/>
</dbReference>
<dbReference type="EMBL" id="NVUS01000002">
    <property type="protein sequence ID" value="PCJ03565.1"/>
    <property type="molecule type" value="Genomic_DNA"/>
</dbReference>
<gene>
    <name evidence="8" type="ORF">COB13_02795</name>
</gene>
<evidence type="ECO:0000259" key="7">
    <source>
        <dbReference type="PROSITE" id="PS51746"/>
    </source>
</evidence>
<evidence type="ECO:0000259" key="6">
    <source>
        <dbReference type="PROSITE" id="PS50011"/>
    </source>
</evidence>
<feature type="domain" description="Protein kinase" evidence="6">
    <location>
        <begin position="266"/>
        <end position="531"/>
    </location>
</feature>
<dbReference type="InterPro" id="IPR000719">
    <property type="entry name" value="Prot_kinase_dom"/>
</dbReference>
<dbReference type="Gene3D" id="3.30.200.20">
    <property type="entry name" value="Phosphorylase Kinase, domain 1"/>
    <property type="match status" value="1"/>
</dbReference>
<dbReference type="SMART" id="SM00332">
    <property type="entry name" value="PP2Cc"/>
    <property type="match status" value="1"/>
</dbReference>
<keyword evidence="5" id="KW-0067">ATP-binding</keyword>
<dbReference type="InterPro" id="IPR008271">
    <property type="entry name" value="Ser/Thr_kinase_AS"/>
</dbReference>
<evidence type="ECO:0000256" key="4">
    <source>
        <dbReference type="ARBA" id="ARBA00022777"/>
    </source>
</evidence>
<dbReference type="GO" id="GO:0004674">
    <property type="term" value="F:protein serine/threonine kinase activity"/>
    <property type="evidence" value="ECO:0007669"/>
    <property type="project" value="UniProtKB-KW"/>
</dbReference>
<accession>A0A2A4Z9D0</accession>
<dbReference type="PROSITE" id="PS50011">
    <property type="entry name" value="PROTEIN_KINASE_DOM"/>
    <property type="match status" value="1"/>
</dbReference>
<name>A0A2A4Z9D0_9PROT</name>
<dbReference type="InterPro" id="IPR036457">
    <property type="entry name" value="PPM-type-like_dom_sf"/>
</dbReference>
<dbReference type="InterPro" id="IPR011009">
    <property type="entry name" value="Kinase-like_dom_sf"/>
</dbReference>
<dbReference type="CDD" id="cd14014">
    <property type="entry name" value="STKc_PknB_like"/>
    <property type="match status" value="1"/>
</dbReference>
<evidence type="ECO:0000256" key="3">
    <source>
        <dbReference type="ARBA" id="ARBA00022741"/>
    </source>
</evidence>
<dbReference type="AlphaFoldDB" id="A0A2A4Z9D0"/>
<proteinExistence type="predicted"/>
<dbReference type="Gene3D" id="3.60.40.10">
    <property type="entry name" value="PPM-type phosphatase domain"/>
    <property type="match status" value="1"/>
</dbReference>
<reference key="1">
    <citation type="submission" date="2017-08" db="EMBL/GenBank/DDBJ databases">
        <title>A dynamic microbial community with high functional redundancy inhabits the cold, oxic subseafloor aquifer.</title>
        <authorList>
            <person name="Tully B.J."/>
            <person name="Wheat C.G."/>
            <person name="Glazer B.T."/>
            <person name="Huber J.A."/>
        </authorList>
    </citation>
    <scope>NUCLEOTIDE SEQUENCE [LARGE SCALE GENOMIC DNA]</scope>
</reference>
<keyword evidence="2" id="KW-0808">Transferase</keyword>
<keyword evidence="4 8" id="KW-0418">Kinase</keyword>
<dbReference type="PANTHER" id="PTHR24351">
    <property type="entry name" value="RIBOSOMAL PROTEIN S6 KINASE"/>
    <property type="match status" value="1"/>
</dbReference>
<dbReference type="SUPFAM" id="SSF56112">
    <property type="entry name" value="Protein kinase-like (PK-like)"/>
    <property type="match status" value="1"/>
</dbReference>
<dbReference type="PROSITE" id="PS51746">
    <property type="entry name" value="PPM_2"/>
    <property type="match status" value="1"/>
</dbReference>
<dbReference type="SMART" id="SM00220">
    <property type="entry name" value="S_TKc"/>
    <property type="match status" value="1"/>
</dbReference>
<comment type="caution">
    <text evidence="8">The sequence shown here is derived from an EMBL/GenBank/DDBJ whole genome shotgun (WGS) entry which is preliminary data.</text>
</comment>
<sequence>MSMQVSIGAYSNAGVKTRNEDSYGVMFPEENQSITKGVAIAIADGMSTCPNAKEASETCIKCFLLDYFSTPNSWGVKKSVGKILNATNSWMYSQSQNQQSVELGMVSTLSAMVIKGGKAHIFHVGDSRISLIRDGSIEPLTQDHILKDFTGHSFLNRAMGTSIHLDMDYKTVPLRQDDILIFTTDGVHEYINPSKLKNLIVNGLHDLDITARIIVDVALEAGSQDNVTCQIVKIDDLANDYDPTSLSVGNLPFPPLLENGQILDGYKIIREIHANSRSQVYLAQQAGSDDYVAIKTPSVNFEDDPVYISAFKREEWIGAQINEPHIVKYLPAAADKQFLYMVIEYIEGQTLREWIDNHPNPDLSEVKEIVLQIITAIRSLHRQDMVHRDLKPDNVMIDRSGMIKLIDLGSVHVASLDEENDSQDDTQLLGSVDYTAPEYLLQGKASRATDLYSLGVILYEMLTHKLPYGRGFKNSYDVKRLKYISALSVNKELPAWLEVILQKATAKDTDERYERFSELQYELTKPKHEIYTQAKESLLQRNPVRFWKATSAILVTIIVLMLILGE</sequence>
<dbReference type="PROSITE" id="PS00108">
    <property type="entry name" value="PROTEIN_KINASE_ST"/>
    <property type="match status" value="1"/>
</dbReference>
<evidence type="ECO:0000256" key="5">
    <source>
        <dbReference type="ARBA" id="ARBA00022840"/>
    </source>
</evidence>
<protein>
    <submittedName>
        <fullName evidence="8">Protein kinase</fullName>
    </submittedName>
</protein>
<dbReference type="Gene3D" id="1.10.510.10">
    <property type="entry name" value="Transferase(Phosphotransferase) domain 1"/>
    <property type="match status" value="1"/>
</dbReference>
<evidence type="ECO:0000313" key="8">
    <source>
        <dbReference type="EMBL" id="PCJ03565.1"/>
    </source>
</evidence>
<evidence type="ECO:0000256" key="1">
    <source>
        <dbReference type="ARBA" id="ARBA00022527"/>
    </source>
</evidence>
<dbReference type="InterPro" id="IPR001932">
    <property type="entry name" value="PPM-type_phosphatase-like_dom"/>
</dbReference>
<organism evidence="8">
    <name type="scientific">OCS116 cluster bacterium</name>
    <dbReference type="NCBI Taxonomy" id="2030921"/>
    <lineage>
        <taxon>Bacteria</taxon>
        <taxon>Pseudomonadati</taxon>
        <taxon>Pseudomonadota</taxon>
        <taxon>Alphaproteobacteria</taxon>
        <taxon>OCS116 cluster</taxon>
    </lineage>
</organism>
<feature type="domain" description="PPM-type phosphatase" evidence="7">
    <location>
        <begin position="6"/>
        <end position="234"/>
    </location>
</feature>
<keyword evidence="3" id="KW-0547">Nucleotide-binding</keyword>